<keyword evidence="9" id="KW-1185">Reference proteome</keyword>
<evidence type="ECO:0000256" key="4">
    <source>
        <dbReference type="ARBA" id="ARBA00023242"/>
    </source>
</evidence>
<feature type="region of interest" description="Disordered" evidence="5">
    <location>
        <begin position="328"/>
        <end position="362"/>
    </location>
</feature>
<sequence length="1060" mass="116474">MKTQLAASILLLSGASAYSIRGSQSHSLSRYLKSGRSGKKGKDYYNDNDSYRIINGKKGFRDDKSYVISFDDEEEEYPILWMIAEDGDTSEVGKCVSAISEWVLDSYAMDLAVVDKEPKDDRLARDDIIVFIDKKTDAYDCQDIADDLANDAGLGSRKRGGPNDSGQQNLAVFDVSSRDEDERKDCEKEERDCKKDCEDSLYTTSLAHRSIARAALHLGIEGMETKAMEALGGVLIDYLERIGSTISNNVELSGRSSAHVNVYDVLAAIEECTCPAAEQLASSIPSASSAVMNRNNANGETSQSSNSTGGWEGLATFLFGPDWHRIPLEGEDPSDVPTQLDGSNATNAPKVNEPVKKPTGGKSMSTLMSSATAANANISSTSTTTGKQLSRLAATAPTTVGNEKNVSFTFDRQGSIGPGGTTDNETLNKSNVPLGAGRWHAPYLGNVAPFPITASSYSHKDTSKSLHDLATEMEACREKQPTLKRKSSEGTADSSSKKKADVLRIARAAEEVAMKETARMDDSVFTRISVLPWGCIREEKDIEMKDAKYGDVKAESEKKPSTAPAATTAKAKSDAIATTSSKHLLASTEASIKSSVSKPSYVPKFMPPFPPTQENLEHDRQLSLSASKVMGSILSGVVGTRHDKRKVKSNTTSAEKPKATDEVRQSVIELGKTTYWGSGWQEKATNEKDAVFAAISVVSGEGGASSSETATKDSTGVSGKKPGAEMQVVPLGRATNLFTSKTVLDFQAKLIQEFLKEKGRDEIAITIASANEAKKRPTEMKVFYPNDERVDIEKGTDLVQSKPQLLTRSRSVWSHRRAPTHQVIARGRIDDGEYCQAFARICGQIKDILEKNGFHWVEVLAEQCDWEMIKSYDKFINELFDGTEGSNEPFHVIWNQTLFSSGSDILGSTNRPLSPNKLHRNLYQRTVSCESGSELWGSEKAIKEKYSNDCQFQRFLRTLLRVNEKKDGGWFDADDVHVAYNRMWTNYPINMNKNNKGVDGVRSLLHKLANSVLDKETKKEEGGTKTKPIYHVKNEKIFRMLLNPEARNEDGSRLTTHWTF</sequence>
<reference evidence="8 9" key="1">
    <citation type="submission" date="2024-10" db="EMBL/GenBank/DDBJ databases">
        <title>Updated reference genomes for cyclostephanoid diatoms.</title>
        <authorList>
            <person name="Roberts W.R."/>
            <person name="Alverson A.J."/>
        </authorList>
    </citation>
    <scope>NUCLEOTIDE SEQUENCE [LARGE SCALE GENOMIC DNA]</scope>
    <source>
        <strain evidence="8 9">AJA010-31</strain>
    </source>
</reference>
<feature type="compositionally biased region" description="Basic and acidic residues" evidence="5">
    <location>
        <begin position="550"/>
        <end position="560"/>
    </location>
</feature>
<feature type="domain" description="Bromodomain associated" evidence="7">
    <location>
        <begin position="203"/>
        <end position="271"/>
    </location>
</feature>
<evidence type="ECO:0000313" key="8">
    <source>
        <dbReference type="EMBL" id="KAL3765148.1"/>
    </source>
</evidence>
<protein>
    <recommendedName>
        <fullName evidence="7">Bromodomain associated domain-containing protein</fullName>
    </recommendedName>
</protein>
<dbReference type="Gene3D" id="1.10.20.10">
    <property type="entry name" value="Histone, subunit A"/>
    <property type="match status" value="1"/>
</dbReference>
<keyword evidence="3" id="KW-0804">Transcription</keyword>
<feature type="region of interest" description="Disordered" evidence="5">
    <location>
        <begin position="701"/>
        <end position="723"/>
    </location>
</feature>
<feature type="region of interest" description="Disordered" evidence="5">
    <location>
        <begin position="550"/>
        <end position="574"/>
    </location>
</feature>
<dbReference type="Pfam" id="PF07524">
    <property type="entry name" value="Bromo_TP"/>
    <property type="match status" value="1"/>
</dbReference>
<evidence type="ECO:0000256" key="2">
    <source>
        <dbReference type="ARBA" id="ARBA00023015"/>
    </source>
</evidence>
<evidence type="ECO:0000256" key="3">
    <source>
        <dbReference type="ARBA" id="ARBA00023163"/>
    </source>
</evidence>
<keyword evidence="2" id="KW-0805">Transcription regulation</keyword>
<keyword evidence="4" id="KW-0539">Nucleus</keyword>
<organism evidence="8 9">
    <name type="scientific">Cyclotella atomus</name>
    <dbReference type="NCBI Taxonomy" id="382360"/>
    <lineage>
        <taxon>Eukaryota</taxon>
        <taxon>Sar</taxon>
        <taxon>Stramenopiles</taxon>
        <taxon>Ochrophyta</taxon>
        <taxon>Bacillariophyta</taxon>
        <taxon>Coscinodiscophyceae</taxon>
        <taxon>Thalassiosirophycidae</taxon>
        <taxon>Stephanodiscales</taxon>
        <taxon>Stephanodiscaceae</taxon>
        <taxon>Cyclotella</taxon>
    </lineage>
</organism>
<comment type="caution">
    <text evidence="8">The sequence shown here is derived from an EMBL/GenBank/DDBJ whole genome shotgun (WGS) entry which is preliminary data.</text>
</comment>
<feature type="compositionally biased region" description="Low complexity" evidence="5">
    <location>
        <begin position="561"/>
        <end position="574"/>
    </location>
</feature>
<evidence type="ECO:0000256" key="5">
    <source>
        <dbReference type="SAM" id="MobiDB-lite"/>
    </source>
</evidence>
<dbReference type="EMBL" id="JALLPJ020001407">
    <property type="protein sequence ID" value="KAL3765148.1"/>
    <property type="molecule type" value="Genomic_DNA"/>
</dbReference>
<feature type="region of interest" description="Disordered" evidence="5">
    <location>
        <begin position="640"/>
        <end position="660"/>
    </location>
</feature>
<feature type="region of interest" description="Disordered" evidence="5">
    <location>
        <begin position="597"/>
        <end position="617"/>
    </location>
</feature>
<dbReference type="InterPro" id="IPR009072">
    <property type="entry name" value="Histone-fold"/>
</dbReference>
<dbReference type="AlphaFoldDB" id="A0ABD3MMY9"/>
<name>A0ABD3MMY9_9STRA</name>
<gene>
    <name evidence="8" type="ORF">ACHAWO_004326</name>
</gene>
<comment type="subcellular location">
    <subcellularLocation>
        <location evidence="1">Nucleus</location>
    </subcellularLocation>
</comment>
<dbReference type="GO" id="GO:0005634">
    <property type="term" value="C:nucleus"/>
    <property type="evidence" value="ECO:0007669"/>
    <property type="project" value="UniProtKB-SubCell"/>
</dbReference>
<keyword evidence="6" id="KW-0732">Signal</keyword>
<dbReference type="InterPro" id="IPR006565">
    <property type="entry name" value="BTP"/>
</dbReference>
<evidence type="ECO:0000256" key="6">
    <source>
        <dbReference type="SAM" id="SignalP"/>
    </source>
</evidence>
<evidence type="ECO:0000259" key="7">
    <source>
        <dbReference type="Pfam" id="PF07524"/>
    </source>
</evidence>
<feature type="region of interest" description="Disordered" evidence="5">
    <location>
        <begin position="475"/>
        <end position="500"/>
    </location>
</feature>
<dbReference type="CDD" id="cd00076">
    <property type="entry name" value="HFD_SF"/>
    <property type="match status" value="1"/>
</dbReference>
<feature type="signal peptide" evidence="6">
    <location>
        <begin position="1"/>
        <end position="17"/>
    </location>
</feature>
<feature type="compositionally biased region" description="Polar residues" evidence="5">
    <location>
        <begin position="336"/>
        <end position="349"/>
    </location>
</feature>
<feature type="chain" id="PRO_5044803116" description="Bromodomain associated domain-containing protein" evidence="6">
    <location>
        <begin position="18"/>
        <end position="1060"/>
    </location>
</feature>
<evidence type="ECO:0000313" key="9">
    <source>
        <dbReference type="Proteomes" id="UP001530400"/>
    </source>
</evidence>
<dbReference type="Proteomes" id="UP001530400">
    <property type="component" value="Unassembled WGS sequence"/>
</dbReference>
<proteinExistence type="predicted"/>
<accession>A0ABD3MMY9</accession>
<evidence type="ECO:0000256" key="1">
    <source>
        <dbReference type="ARBA" id="ARBA00004123"/>
    </source>
</evidence>
<feature type="region of interest" description="Disordered" evidence="5">
    <location>
        <begin position="409"/>
        <end position="429"/>
    </location>
</feature>